<dbReference type="Proteomes" id="UP000270697">
    <property type="component" value="Unassembled WGS sequence"/>
</dbReference>
<evidence type="ECO:0000313" key="2">
    <source>
        <dbReference type="EMBL" id="RKT83109.1"/>
    </source>
</evidence>
<organism evidence="3 4">
    <name type="scientific">Saccharopolyspora antimicrobica</name>
    <dbReference type="NCBI Taxonomy" id="455193"/>
    <lineage>
        <taxon>Bacteria</taxon>
        <taxon>Bacillati</taxon>
        <taxon>Actinomycetota</taxon>
        <taxon>Actinomycetes</taxon>
        <taxon>Pseudonocardiales</taxon>
        <taxon>Pseudonocardiaceae</taxon>
        <taxon>Saccharopolyspora</taxon>
    </lineage>
</organism>
<name>A0A1I5I1W9_9PSEU</name>
<reference evidence="2 5" key="2">
    <citation type="submission" date="2018-10" db="EMBL/GenBank/DDBJ databases">
        <title>Sequencing the genomes of 1000 actinobacteria strains.</title>
        <authorList>
            <person name="Klenk H.-P."/>
        </authorList>
    </citation>
    <scope>NUCLEOTIDE SEQUENCE [LARGE SCALE GENOMIC DNA]</scope>
    <source>
        <strain evidence="2 5">DSM 45119</strain>
    </source>
</reference>
<dbReference type="InterPro" id="IPR007278">
    <property type="entry name" value="DUF397"/>
</dbReference>
<dbReference type="EMBL" id="FOUP01000017">
    <property type="protein sequence ID" value="SFO54031.1"/>
    <property type="molecule type" value="Genomic_DNA"/>
</dbReference>
<dbReference type="EMBL" id="RBXX01000002">
    <property type="protein sequence ID" value="RKT83109.1"/>
    <property type="molecule type" value="Genomic_DNA"/>
</dbReference>
<protein>
    <submittedName>
        <fullName evidence="2">Uncharacterized protein DUF397</fullName>
    </submittedName>
</protein>
<sequence>MHDLSGVKWRKSSRSASGGNCVEVGFGFDAVGVRDTKDRDGGYLAVAPAQWQSFLLAVKDGRLDG</sequence>
<accession>A0A1I5I1W9</accession>
<gene>
    <name evidence="2" type="ORF">ATL45_1382</name>
    <name evidence="3" type="ORF">SAMN05421805_11730</name>
</gene>
<dbReference type="Proteomes" id="UP000199398">
    <property type="component" value="Unassembled WGS sequence"/>
</dbReference>
<dbReference type="STRING" id="455193.SAMN05421805_11730"/>
<dbReference type="Pfam" id="PF04149">
    <property type="entry name" value="DUF397"/>
    <property type="match status" value="1"/>
</dbReference>
<evidence type="ECO:0000313" key="4">
    <source>
        <dbReference type="Proteomes" id="UP000199398"/>
    </source>
</evidence>
<evidence type="ECO:0000259" key="1">
    <source>
        <dbReference type="Pfam" id="PF04149"/>
    </source>
</evidence>
<keyword evidence="5" id="KW-1185">Reference proteome</keyword>
<evidence type="ECO:0000313" key="3">
    <source>
        <dbReference type="EMBL" id="SFO54031.1"/>
    </source>
</evidence>
<reference evidence="3 4" key="1">
    <citation type="submission" date="2016-10" db="EMBL/GenBank/DDBJ databases">
        <authorList>
            <person name="de Groot N.N."/>
        </authorList>
    </citation>
    <scope>NUCLEOTIDE SEQUENCE [LARGE SCALE GENOMIC DNA]</scope>
    <source>
        <strain evidence="3 4">CPCC 201259</strain>
    </source>
</reference>
<proteinExistence type="predicted"/>
<evidence type="ECO:0000313" key="5">
    <source>
        <dbReference type="Proteomes" id="UP000270697"/>
    </source>
</evidence>
<feature type="domain" description="DUF397" evidence="1">
    <location>
        <begin position="8"/>
        <end position="59"/>
    </location>
</feature>
<dbReference type="AlphaFoldDB" id="A0A1I5I1W9"/>
<dbReference type="RefSeq" id="WP_170210181.1">
    <property type="nucleotide sequence ID" value="NZ_FOUP01000017.1"/>
</dbReference>